<accession>A0AC35FCP7</accession>
<dbReference type="WBParaSite" id="PS1159_v2.g16152.t1">
    <property type="protein sequence ID" value="PS1159_v2.g16152.t1"/>
    <property type="gene ID" value="PS1159_v2.g16152"/>
</dbReference>
<proteinExistence type="predicted"/>
<sequence>ILYNCWEMPALIPEIFFAVGKQIIENGDSENNLTKFALSGKESLNAVKKVFAAVATLKIYDGNDFEIGWDKQCTKYNINEFPESWIYLIGGSVTKLHVEKEINGFFRPIINIIFKYKKLISFSAGSGSCCSKTLFLDKFLPTFSTTLEELTIPKQTISKILCDTLGPKSLTLLYDFHQCDKRFLLKTAKNSLLTSSVKHLTISTYPYSLPSRPQYFEFIVELFPSLKTLNFSVKYGMYIELSFLSDIQIFIEIIKRSTTFPSKIVYTVSHKEEFFNNGIKLQSVRDFLKDFEYDDSSNPTFYCFRQTFHFKDSDEKFIFEVLFPKPKIHACL</sequence>
<organism evidence="1 2">
    <name type="scientific">Panagrolaimus sp. PS1159</name>
    <dbReference type="NCBI Taxonomy" id="55785"/>
    <lineage>
        <taxon>Eukaryota</taxon>
        <taxon>Metazoa</taxon>
        <taxon>Ecdysozoa</taxon>
        <taxon>Nematoda</taxon>
        <taxon>Chromadorea</taxon>
        <taxon>Rhabditida</taxon>
        <taxon>Tylenchina</taxon>
        <taxon>Panagrolaimomorpha</taxon>
        <taxon>Panagrolaimoidea</taxon>
        <taxon>Panagrolaimidae</taxon>
        <taxon>Panagrolaimus</taxon>
    </lineage>
</organism>
<protein>
    <submittedName>
        <fullName evidence="2">Uncharacterized protein</fullName>
    </submittedName>
</protein>
<evidence type="ECO:0000313" key="2">
    <source>
        <dbReference type="WBParaSite" id="PS1159_v2.g16152.t1"/>
    </source>
</evidence>
<dbReference type="Proteomes" id="UP000887580">
    <property type="component" value="Unplaced"/>
</dbReference>
<evidence type="ECO:0000313" key="1">
    <source>
        <dbReference type="Proteomes" id="UP000887580"/>
    </source>
</evidence>
<reference evidence="2" key="1">
    <citation type="submission" date="2022-11" db="UniProtKB">
        <authorList>
            <consortium name="WormBaseParasite"/>
        </authorList>
    </citation>
    <scope>IDENTIFICATION</scope>
</reference>
<name>A0AC35FCP7_9BILA</name>